<dbReference type="EMBL" id="JBHTBS010000002">
    <property type="protein sequence ID" value="MFC7336348.1"/>
    <property type="molecule type" value="Genomic_DNA"/>
</dbReference>
<comment type="caution">
    <text evidence="2">The sequence shown here is derived from an EMBL/GenBank/DDBJ whole genome shotgun (WGS) entry which is preliminary data.</text>
</comment>
<evidence type="ECO:0000259" key="1">
    <source>
        <dbReference type="Pfam" id="PF07589"/>
    </source>
</evidence>
<dbReference type="InterPro" id="IPR013424">
    <property type="entry name" value="Ice-binding_C"/>
</dbReference>
<name>A0ABW2L208_9BACT</name>
<dbReference type="Proteomes" id="UP001596472">
    <property type="component" value="Unassembled WGS sequence"/>
</dbReference>
<feature type="domain" description="Ice-binding protein C-terminal" evidence="1">
    <location>
        <begin position="236"/>
        <end position="258"/>
    </location>
</feature>
<organism evidence="2 3">
    <name type="scientific">Haloferula chungangensis</name>
    <dbReference type="NCBI Taxonomy" id="1048331"/>
    <lineage>
        <taxon>Bacteria</taxon>
        <taxon>Pseudomonadati</taxon>
        <taxon>Verrucomicrobiota</taxon>
        <taxon>Verrucomicrobiia</taxon>
        <taxon>Verrucomicrobiales</taxon>
        <taxon>Verrucomicrobiaceae</taxon>
        <taxon>Haloferula</taxon>
    </lineage>
</organism>
<reference evidence="3" key="1">
    <citation type="journal article" date="2019" name="Int. J. Syst. Evol. Microbiol.">
        <title>The Global Catalogue of Microorganisms (GCM) 10K type strain sequencing project: providing services to taxonomists for standard genome sequencing and annotation.</title>
        <authorList>
            <consortium name="The Broad Institute Genomics Platform"/>
            <consortium name="The Broad Institute Genome Sequencing Center for Infectious Disease"/>
            <person name="Wu L."/>
            <person name="Ma J."/>
        </authorList>
    </citation>
    <scope>NUCLEOTIDE SEQUENCE [LARGE SCALE GENOMIC DNA]</scope>
    <source>
        <strain evidence="3">CGMCC 4.1467</strain>
    </source>
</reference>
<dbReference type="Pfam" id="PF07589">
    <property type="entry name" value="PEP-CTERM"/>
    <property type="match status" value="1"/>
</dbReference>
<evidence type="ECO:0000313" key="2">
    <source>
        <dbReference type="EMBL" id="MFC7336348.1"/>
    </source>
</evidence>
<keyword evidence="3" id="KW-1185">Reference proteome</keyword>
<accession>A0ABW2L208</accession>
<protein>
    <recommendedName>
        <fullName evidence="1">Ice-binding protein C-terminal domain-containing protein</fullName>
    </recommendedName>
</protein>
<gene>
    <name evidence="2" type="ORF">ACFQY0_04095</name>
</gene>
<sequence>MKMMRPKLMVAPFVVALFGIGNVASAVTIVDWLQLAPGATPSSFSLTDDGGGAVVSGSLSTAPGEGIPFPGYPSMATLTASGWSTPPAFSDSMAGVPQVSLVNVRVVPQSGAANYQIEMTVPANVELILVVGGLYASDAGSTNSVITTAMTDSGSGVFELVEMIGWSNGVKVDTQALTWNESLSTLSTVPGSEGESGYALFRISPLVGENPRLLLSVPEGLGSGVGDEISFGVAVPVPEPSVHLLLAATAMLGCLRRRR</sequence>
<evidence type="ECO:0000313" key="3">
    <source>
        <dbReference type="Proteomes" id="UP001596472"/>
    </source>
</evidence>
<proteinExistence type="predicted"/>